<dbReference type="EMBL" id="BAAAHB010000004">
    <property type="protein sequence ID" value="GAA0447731.1"/>
    <property type="molecule type" value="Genomic_DNA"/>
</dbReference>
<evidence type="ECO:0000313" key="1">
    <source>
        <dbReference type="EMBL" id="GAA0447731.1"/>
    </source>
</evidence>
<accession>A0ABN0ZHC6</accession>
<organism evidence="1 2">
    <name type="scientific">Streptomyces stramineus</name>
    <dbReference type="NCBI Taxonomy" id="173861"/>
    <lineage>
        <taxon>Bacteria</taxon>
        <taxon>Bacillati</taxon>
        <taxon>Actinomycetota</taxon>
        <taxon>Actinomycetes</taxon>
        <taxon>Kitasatosporales</taxon>
        <taxon>Streptomycetaceae</taxon>
        <taxon>Streptomyces</taxon>
    </lineage>
</organism>
<sequence length="309" mass="34198">MTSIPSGPAPEQRVKITHATARLPLDPKLPVTFSYWTALEADGGLRQLWVPSFFIDSAQRMSQQLSAPRVEVNVHHTPDEAPGLVPPFRFRDKLFSVALQTRTKTRTPTPSGLHAAMAAREAAIEGHDREVDAFARTWLNIPPAKTAQWREAVSTALLSDWAGALLDQSETAEDSVLRLLKKETLTEHRRRQPIWTHRTAGQRTRLLDQPIGSGLVLADLLTDGSSPEDTVLRTAFADRRVIAVLRELFRDELTVAHDWAETGDTWRRAALAAGLPAAYGERVRRKLKRLGTQHAVRAAAAAARGTKQA</sequence>
<dbReference type="Proteomes" id="UP001499895">
    <property type="component" value="Unassembled WGS sequence"/>
</dbReference>
<dbReference type="RefSeq" id="WP_344085602.1">
    <property type="nucleotide sequence ID" value="NZ_BAAAHB010000004.1"/>
</dbReference>
<evidence type="ECO:0000313" key="2">
    <source>
        <dbReference type="Proteomes" id="UP001499895"/>
    </source>
</evidence>
<name>A0ABN0ZHC6_9ACTN</name>
<evidence type="ECO:0008006" key="3">
    <source>
        <dbReference type="Google" id="ProtNLM"/>
    </source>
</evidence>
<gene>
    <name evidence="1" type="ORF">GCM10009544_08140</name>
</gene>
<protein>
    <recommendedName>
        <fullName evidence="3">SalK</fullName>
    </recommendedName>
</protein>
<proteinExistence type="predicted"/>
<reference evidence="1 2" key="1">
    <citation type="journal article" date="2019" name="Int. J. Syst. Evol. Microbiol.">
        <title>The Global Catalogue of Microorganisms (GCM) 10K type strain sequencing project: providing services to taxonomists for standard genome sequencing and annotation.</title>
        <authorList>
            <consortium name="The Broad Institute Genomics Platform"/>
            <consortium name="The Broad Institute Genome Sequencing Center for Infectious Disease"/>
            <person name="Wu L."/>
            <person name="Ma J."/>
        </authorList>
    </citation>
    <scope>NUCLEOTIDE SEQUENCE [LARGE SCALE GENOMIC DNA]</scope>
    <source>
        <strain evidence="1 2">JCM 10649</strain>
    </source>
</reference>
<comment type="caution">
    <text evidence="1">The sequence shown here is derived from an EMBL/GenBank/DDBJ whole genome shotgun (WGS) entry which is preliminary data.</text>
</comment>
<keyword evidence="2" id="KW-1185">Reference proteome</keyword>